<gene>
    <name evidence="4" type="ORF">G7Y89_g6904</name>
</gene>
<feature type="compositionally biased region" description="Polar residues" evidence="1">
    <location>
        <begin position="223"/>
        <end position="239"/>
    </location>
</feature>
<feature type="chain" id="PRO_5034852140" description="DUF7907 domain-containing protein" evidence="2">
    <location>
        <begin position="23"/>
        <end position="574"/>
    </location>
</feature>
<protein>
    <recommendedName>
        <fullName evidence="3">DUF7907 domain-containing protein</fullName>
    </recommendedName>
</protein>
<name>A0A8H4W524_9HELO</name>
<evidence type="ECO:0000313" key="4">
    <source>
        <dbReference type="EMBL" id="KAF4631229.1"/>
    </source>
</evidence>
<proteinExistence type="predicted"/>
<dbReference type="Pfam" id="PF25484">
    <property type="entry name" value="DUF7907"/>
    <property type="match status" value="1"/>
</dbReference>
<feature type="region of interest" description="Disordered" evidence="1">
    <location>
        <begin position="352"/>
        <end position="395"/>
    </location>
</feature>
<keyword evidence="5" id="KW-1185">Reference proteome</keyword>
<dbReference type="AlphaFoldDB" id="A0A8H4W524"/>
<evidence type="ECO:0000313" key="5">
    <source>
        <dbReference type="Proteomes" id="UP000566819"/>
    </source>
</evidence>
<organism evidence="4 5">
    <name type="scientific">Cudoniella acicularis</name>
    <dbReference type="NCBI Taxonomy" id="354080"/>
    <lineage>
        <taxon>Eukaryota</taxon>
        <taxon>Fungi</taxon>
        <taxon>Dikarya</taxon>
        <taxon>Ascomycota</taxon>
        <taxon>Pezizomycotina</taxon>
        <taxon>Leotiomycetes</taxon>
        <taxon>Helotiales</taxon>
        <taxon>Tricladiaceae</taxon>
        <taxon>Cudoniella</taxon>
    </lineage>
</organism>
<reference evidence="4 5" key="1">
    <citation type="submission" date="2020-03" db="EMBL/GenBank/DDBJ databases">
        <title>Draft Genome Sequence of Cudoniella acicularis.</title>
        <authorList>
            <person name="Buettner E."/>
            <person name="Kellner H."/>
        </authorList>
    </citation>
    <scope>NUCLEOTIDE SEQUENCE [LARGE SCALE GENOMIC DNA]</scope>
    <source>
        <strain evidence="4 5">DSM 108380</strain>
    </source>
</reference>
<evidence type="ECO:0000256" key="1">
    <source>
        <dbReference type="SAM" id="MobiDB-lite"/>
    </source>
</evidence>
<feature type="domain" description="DUF7907" evidence="3">
    <location>
        <begin position="76"/>
        <end position="186"/>
    </location>
</feature>
<comment type="caution">
    <text evidence="4">The sequence shown here is derived from an EMBL/GenBank/DDBJ whole genome shotgun (WGS) entry which is preliminary data.</text>
</comment>
<evidence type="ECO:0000259" key="3">
    <source>
        <dbReference type="Pfam" id="PF25484"/>
    </source>
</evidence>
<feature type="compositionally biased region" description="Low complexity" evidence="1">
    <location>
        <begin position="305"/>
        <end position="323"/>
    </location>
</feature>
<accession>A0A8H4W524</accession>
<feature type="signal peptide" evidence="2">
    <location>
        <begin position="1"/>
        <end position="22"/>
    </location>
</feature>
<evidence type="ECO:0000256" key="2">
    <source>
        <dbReference type="SAM" id="SignalP"/>
    </source>
</evidence>
<feature type="compositionally biased region" description="Low complexity" evidence="1">
    <location>
        <begin position="240"/>
        <end position="253"/>
    </location>
</feature>
<dbReference type="Proteomes" id="UP000566819">
    <property type="component" value="Unassembled WGS sequence"/>
</dbReference>
<feature type="region of interest" description="Disordered" evidence="1">
    <location>
        <begin position="274"/>
        <end position="323"/>
    </location>
</feature>
<keyword evidence="2" id="KW-0732">Signal</keyword>
<feature type="region of interest" description="Disordered" evidence="1">
    <location>
        <begin position="223"/>
        <end position="259"/>
    </location>
</feature>
<dbReference type="OrthoDB" id="3518533at2759"/>
<dbReference type="EMBL" id="JAAMPI010000464">
    <property type="protein sequence ID" value="KAF4631229.1"/>
    <property type="molecule type" value="Genomic_DNA"/>
</dbReference>
<sequence>MGFLRTFVTAAAALSFTALATASPTPTQLQARQNYVPGTQNNTQEFYINMNVISGPQTYDGYSCTFPSPFPLSPTNIQIVVTWHTGAGFADPVFVNTTGSRSFLNGTNLQFDVSPYPFSALGFPSDTNYARWEPISIASGFGSGAWVFDQSGNLVIDNEEFDGWLVCEWYHGINAPQLFQLVKGFDGGKNKPSPRTRVTKSPPANFVSEKLPNHFINLANLTQSSSQTPSPLNSNHTNMSTTTTPTLPTSPTSAADRPKLSANCRNTATQKYTACADAPPYPGGVQLQRRITVPPPANKPTEQRTNPSATSSQNANPSSAPATFFRKNFTPFKAPPTASPSTTFKNAMENYTSTREKGGEWSIRPLTPIPSKKGPPPRSPRGNKTHRSSPRNNNHETQLHHAFHQQHIPRLLATRSHLPLPSPSNPNSTIKESYVLDLAAAQFGYCSPLVPYSTYFDTCILHHVPSSPKGEIFSASGTVKSYILHEARQASIAAQIRTANGNGIYGTVAGALERGVLEWEDKKGEDGGMKVRKLARKSEGVFEGKVKELMEFWKGNLEKVEELRRERIPAISYP</sequence>
<dbReference type="InterPro" id="IPR057229">
    <property type="entry name" value="DUF7907"/>
</dbReference>